<comment type="subcellular location">
    <subcellularLocation>
        <location evidence="1">Cell outer membrane</location>
    </subcellularLocation>
</comment>
<evidence type="ECO:0000256" key="5">
    <source>
        <dbReference type="SAM" id="Coils"/>
    </source>
</evidence>
<accession>A0ABW1PNR6</accession>
<dbReference type="Gene3D" id="3.30.1330.60">
    <property type="entry name" value="OmpA-like domain"/>
    <property type="match status" value="1"/>
</dbReference>
<gene>
    <name evidence="8" type="ORF">ACFPVY_10455</name>
</gene>
<dbReference type="SUPFAM" id="SSF82171">
    <property type="entry name" value="DPP6 N-terminal domain-like"/>
    <property type="match status" value="1"/>
</dbReference>
<keyword evidence="9" id="KW-1185">Reference proteome</keyword>
<comment type="caution">
    <text evidence="8">The sequence shown here is derived from an EMBL/GenBank/DDBJ whole genome shotgun (WGS) entry which is preliminary data.</text>
</comment>
<evidence type="ECO:0000256" key="4">
    <source>
        <dbReference type="PROSITE-ProRule" id="PRU00473"/>
    </source>
</evidence>
<protein>
    <submittedName>
        <fullName evidence="8">OmpA family protein</fullName>
    </submittedName>
</protein>
<dbReference type="PRINTS" id="PR01021">
    <property type="entry name" value="OMPADOMAIN"/>
</dbReference>
<dbReference type="InterPro" id="IPR006664">
    <property type="entry name" value="OMP_bac"/>
</dbReference>
<feature type="coiled-coil region" evidence="5">
    <location>
        <begin position="102"/>
        <end position="129"/>
    </location>
</feature>
<organism evidence="8 9">
    <name type="scientific">Flavobacterium qiangtangense</name>
    <dbReference type="NCBI Taxonomy" id="1442595"/>
    <lineage>
        <taxon>Bacteria</taxon>
        <taxon>Pseudomonadati</taxon>
        <taxon>Bacteroidota</taxon>
        <taxon>Flavobacteriia</taxon>
        <taxon>Flavobacteriales</taxon>
        <taxon>Flavobacteriaceae</taxon>
        <taxon>Flavobacterium</taxon>
    </lineage>
</organism>
<dbReference type="InterPro" id="IPR008969">
    <property type="entry name" value="CarboxyPept-like_regulatory"/>
</dbReference>
<dbReference type="PROSITE" id="PS51123">
    <property type="entry name" value="OMPA_2"/>
    <property type="match status" value="1"/>
</dbReference>
<feature type="coiled-coil region" evidence="5">
    <location>
        <begin position="494"/>
        <end position="559"/>
    </location>
</feature>
<keyword evidence="3" id="KW-0998">Cell outer membrane</keyword>
<dbReference type="Gene3D" id="2.60.40.1120">
    <property type="entry name" value="Carboxypeptidase-like, regulatory domain"/>
    <property type="match status" value="1"/>
</dbReference>
<dbReference type="InterPro" id="IPR011990">
    <property type="entry name" value="TPR-like_helical_dom_sf"/>
</dbReference>
<dbReference type="InterPro" id="IPR050330">
    <property type="entry name" value="Bact_OuterMem_StrucFunc"/>
</dbReference>
<dbReference type="Gene3D" id="2.120.10.30">
    <property type="entry name" value="TolB, C-terminal domain"/>
    <property type="match status" value="1"/>
</dbReference>
<dbReference type="InterPro" id="IPR036737">
    <property type="entry name" value="OmpA-like_sf"/>
</dbReference>
<dbReference type="RefSeq" id="WP_379791944.1">
    <property type="nucleotide sequence ID" value="NZ_JBHSQB010000007.1"/>
</dbReference>
<keyword evidence="2 4" id="KW-0472">Membrane</keyword>
<evidence type="ECO:0000256" key="1">
    <source>
        <dbReference type="ARBA" id="ARBA00004442"/>
    </source>
</evidence>
<keyword evidence="6" id="KW-0732">Signal</keyword>
<dbReference type="SUPFAM" id="SSF49464">
    <property type="entry name" value="Carboxypeptidase regulatory domain-like"/>
    <property type="match status" value="1"/>
</dbReference>
<dbReference type="EMBL" id="JBHSQB010000007">
    <property type="protein sequence ID" value="MFC6097065.1"/>
    <property type="molecule type" value="Genomic_DNA"/>
</dbReference>
<dbReference type="SUPFAM" id="SSF103088">
    <property type="entry name" value="OmpA-like"/>
    <property type="match status" value="1"/>
</dbReference>
<evidence type="ECO:0000313" key="9">
    <source>
        <dbReference type="Proteomes" id="UP001596287"/>
    </source>
</evidence>
<feature type="signal peptide" evidence="6">
    <location>
        <begin position="1"/>
        <end position="19"/>
    </location>
</feature>
<dbReference type="Proteomes" id="UP001596287">
    <property type="component" value="Unassembled WGS sequence"/>
</dbReference>
<evidence type="ECO:0000259" key="7">
    <source>
        <dbReference type="PROSITE" id="PS51123"/>
    </source>
</evidence>
<sequence length="704" mass="80996">MKRVLLLIAVIFTTQFCVAQSQDLSRANAYFERTFYSEAIPLYENAIKNERTFEIIRNLADAYYYTNDLKNAEKWYRFLIKNFTNKIDEEYYFRFSHALKAIGNQEEANEILKSQMSLSENEITNFNRQIVILENIASLGNRFEIKNLPINTENSDFGAAQFGNKLIYASPTQTNKKYKWNDESYLDLQAVSVLDFSKSEAIAQAFSNVINTKMHESNAVFTKDGRKMYFTRNNYNNGKKGKDKNKVSHLQIFSADFENGKWTNVKSLPFNSDEFSTEHPALSRDEKTLYFASDMPGSLGSFDIYSIEINAESFGKPINLGPTINTKHKEQFPFISEDGKLYYSSNGKLGFGSLDVFVSELKDGKFSEAVNVGFPVNSSYDDFAYTISPATNEGYFSSNRPGGKGGDDIYQIIEKKPLIVQDCQQFISGIITDETTKLPLESAIVILQDESKNELIRITTLADGKFNFNVNCENSFKVLASKEKYTENFKSLKLNKERDKVNDASMTLKSLEEIKKEEAIALQETKREEERAKIKAKELAEIKKKEEAKNTELRKKEDAKIAEIKKKERIDNLLSKEKDVVKDKGRLLIKTEPIYFDYDLWYIRKESKPILNKVIELMKKYPEMVVEIGSHTDVRGNDKYNLNLSDKRAKSTREYFIENGIPKDRISSRGYGETVQIVKCVPEESCNEEQHELNRRSEFVIKNI</sequence>
<dbReference type="PANTHER" id="PTHR30329">
    <property type="entry name" value="STATOR ELEMENT OF FLAGELLAR MOTOR COMPLEX"/>
    <property type="match status" value="1"/>
</dbReference>
<proteinExistence type="predicted"/>
<keyword evidence="5" id="KW-0175">Coiled coil</keyword>
<evidence type="ECO:0000256" key="2">
    <source>
        <dbReference type="ARBA" id="ARBA00023136"/>
    </source>
</evidence>
<evidence type="ECO:0000313" key="8">
    <source>
        <dbReference type="EMBL" id="MFC6097065.1"/>
    </source>
</evidence>
<dbReference type="Pfam" id="PF07676">
    <property type="entry name" value="PD40"/>
    <property type="match status" value="3"/>
</dbReference>
<dbReference type="CDD" id="cd07185">
    <property type="entry name" value="OmpA_C-like"/>
    <property type="match status" value="1"/>
</dbReference>
<feature type="domain" description="OmpA-like" evidence="7">
    <location>
        <begin position="583"/>
        <end position="704"/>
    </location>
</feature>
<dbReference type="InterPro" id="IPR011659">
    <property type="entry name" value="WD40"/>
</dbReference>
<evidence type="ECO:0000256" key="6">
    <source>
        <dbReference type="SAM" id="SignalP"/>
    </source>
</evidence>
<feature type="chain" id="PRO_5047186350" evidence="6">
    <location>
        <begin position="20"/>
        <end position="704"/>
    </location>
</feature>
<name>A0ABW1PNR6_9FLAO</name>
<dbReference type="InterPro" id="IPR011042">
    <property type="entry name" value="6-blade_b-propeller_TolB-like"/>
</dbReference>
<dbReference type="Pfam" id="PF00691">
    <property type="entry name" value="OmpA"/>
    <property type="match status" value="1"/>
</dbReference>
<dbReference type="SUPFAM" id="SSF48452">
    <property type="entry name" value="TPR-like"/>
    <property type="match status" value="1"/>
</dbReference>
<dbReference type="PANTHER" id="PTHR30329:SF21">
    <property type="entry name" value="LIPOPROTEIN YIAD-RELATED"/>
    <property type="match status" value="1"/>
</dbReference>
<dbReference type="Gene3D" id="1.25.40.10">
    <property type="entry name" value="Tetratricopeptide repeat domain"/>
    <property type="match status" value="1"/>
</dbReference>
<reference evidence="9" key="1">
    <citation type="journal article" date="2019" name="Int. J. Syst. Evol. Microbiol.">
        <title>The Global Catalogue of Microorganisms (GCM) 10K type strain sequencing project: providing services to taxonomists for standard genome sequencing and annotation.</title>
        <authorList>
            <consortium name="The Broad Institute Genomics Platform"/>
            <consortium name="The Broad Institute Genome Sequencing Center for Infectious Disease"/>
            <person name="Wu L."/>
            <person name="Ma J."/>
        </authorList>
    </citation>
    <scope>NUCLEOTIDE SEQUENCE [LARGE SCALE GENOMIC DNA]</scope>
    <source>
        <strain evidence="9">CCUG 49679</strain>
    </source>
</reference>
<dbReference type="InterPro" id="IPR006665">
    <property type="entry name" value="OmpA-like"/>
</dbReference>
<evidence type="ECO:0000256" key="3">
    <source>
        <dbReference type="ARBA" id="ARBA00023237"/>
    </source>
</evidence>